<reference evidence="1" key="1">
    <citation type="submission" date="2019-06" db="EMBL/GenBank/DDBJ databases">
        <title>Complete genome sequence of Methanobrevibacter arboriphilus strain SA.</title>
        <authorList>
            <person name="Asakawa S."/>
        </authorList>
    </citation>
    <scope>NUCLEOTIDE SEQUENCE</scope>
    <source>
        <strain evidence="1">SA</strain>
    </source>
</reference>
<organism evidence="1 2">
    <name type="scientific">Methanobrevibacter arboriphilus</name>
    <dbReference type="NCBI Taxonomy" id="39441"/>
    <lineage>
        <taxon>Archaea</taxon>
        <taxon>Methanobacteriati</taxon>
        <taxon>Methanobacteriota</taxon>
        <taxon>Methanomada group</taxon>
        <taxon>Methanobacteria</taxon>
        <taxon>Methanobacteriales</taxon>
        <taxon>Methanobacteriaceae</taxon>
        <taxon>Methanobrevibacter</taxon>
    </lineage>
</organism>
<dbReference type="EMBL" id="AP019779">
    <property type="protein sequence ID" value="BBL61539.1"/>
    <property type="molecule type" value="Genomic_DNA"/>
</dbReference>
<gene>
    <name evidence="1" type="ORF">MarbSA_05790</name>
</gene>
<sequence length="52" mass="6162">MSFKNAFKAIFISYYNNKPIRAKYLRKIAHRENVNFNKLLKAVMEKGLDLTL</sequence>
<dbReference type="Proteomes" id="UP000825015">
    <property type="component" value="Chromosome"/>
</dbReference>
<keyword evidence="2" id="KW-1185">Reference proteome</keyword>
<protein>
    <submittedName>
        <fullName evidence="1">Uncharacterized protein</fullName>
    </submittedName>
</protein>
<evidence type="ECO:0000313" key="2">
    <source>
        <dbReference type="Proteomes" id="UP000825015"/>
    </source>
</evidence>
<proteinExistence type="predicted"/>
<name>A0ACA8R1Y7_METAZ</name>
<accession>A0ACA8R1Y7</accession>
<evidence type="ECO:0000313" key="1">
    <source>
        <dbReference type="EMBL" id="BBL61539.1"/>
    </source>
</evidence>